<dbReference type="PIRSF" id="PIRSF006743">
    <property type="entry name" value="Exonuclease_Xnr1"/>
    <property type="match status" value="1"/>
</dbReference>
<feature type="domain" description="Exoribonuclease Xrn1 D2/D3" evidence="11">
    <location>
        <begin position="925"/>
        <end position="1150"/>
    </location>
</feature>
<dbReference type="InterPro" id="IPR041412">
    <property type="entry name" value="Xrn1_helical"/>
</dbReference>
<dbReference type="InterPro" id="IPR041106">
    <property type="entry name" value="XRN1_D2_D3"/>
</dbReference>
<dbReference type="Pfam" id="PF18332">
    <property type="entry name" value="XRN1_D1"/>
    <property type="match status" value="1"/>
</dbReference>
<evidence type="ECO:0000259" key="8">
    <source>
        <dbReference type="Pfam" id="PF17846"/>
    </source>
</evidence>
<keyword evidence="2 5" id="KW-0378">Hydrolase</keyword>
<dbReference type="CDD" id="cd18673">
    <property type="entry name" value="PIN_XRN1-2-like"/>
    <property type="match status" value="1"/>
</dbReference>
<evidence type="ECO:0000256" key="3">
    <source>
        <dbReference type="ARBA" id="ARBA00022839"/>
    </source>
</evidence>
<dbReference type="PANTHER" id="PTHR12341">
    <property type="entry name" value="5'-&gt;3' EXORIBONUCLEASE"/>
    <property type="match status" value="1"/>
</dbReference>
<dbReference type="GO" id="GO:0016075">
    <property type="term" value="P:rRNA catabolic process"/>
    <property type="evidence" value="ECO:0007669"/>
    <property type="project" value="TreeGrafter"/>
</dbReference>
<dbReference type="InterPro" id="IPR027073">
    <property type="entry name" value="5_3_exoribonuclease"/>
</dbReference>
<evidence type="ECO:0000256" key="4">
    <source>
        <dbReference type="ARBA" id="ARBA00038299"/>
    </source>
</evidence>
<organism evidence="12 13">
    <name type="scientific">Physocladia obscura</name>
    <dbReference type="NCBI Taxonomy" id="109957"/>
    <lineage>
        <taxon>Eukaryota</taxon>
        <taxon>Fungi</taxon>
        <taxon>Fungi incertae sedis</taxon>
        <taxon>Chytridiomycota</taxon>
        <taxon>Chytridiomycota incertae sedis</taxon>
        <taxon>Chytridiomycetes</taxon>
        <taxon>Chytridiales</taxon>
        <taxon>Chytriomycetaceae</taxon>
        <taxon>Physocladia</taxon>
    </lineage>
</organism>
<feature type="domain" description="Xrn1 helical" evidence="8">
    <location>
        <begin position="261"/>
        <end position="692"/>
    </location>
</feature>
<feature type="compositionally biased region" description="Polar residues" evidence="6">
    <location>
        <begin position="1526"/>
        <end position="1557"/>
    </location>
</feature>
<dbReference type="Gene3D" id="2.30.30.30">
    <property type="match status" value="1"/>
</dbReference>
<feature type="domain" description="5'-3' exoribonuclease 1 SH3-like" evidence="9">
    <location>
        <begin position="1183"/>
        <end position="1250"/>
    </location>
</feature>
<keyword evidence="5" id="KW-0963">Cytoplasm</keyword>
<feature type="domain" description="Xrn1 N-terminal" evidence="7">
    <location>
        <begin position="1"/>
        <end position="210"/>
    </location>
</feature>
<feature type="compositionally biased region" description="Basic residues" evidence="6">
    <location>
        <begin position="360"/>
        <end position="369"/>
    </location>
</feature>
<dbReference type="InterPro" id="IPR016494">
    <property type="entry name" value="5_3_exoribonuclease_1"/>
</dbReference>
<dbReference type="InterPro" id="IPR040992">
    <property type="entry name" value="XRN1_D1"/>
</dbReference>
<dbReference type="EC" id="3.1.13.-" evidence="5"/>
<feature type="compositionally biased region" description="Polar residues" evidence="6">
    <location>
        <begin position="1259"/>
        <end position="1271"/>
    </location>
</feature>
<accession>A0AAD5XBW1</accession>
<dbReference type="FunFam" id="3.40.50.12390:FF:000002">
    <property type="entry name" value="5'-3' exoribonuclease 1"/>
    <property type="match status" value="1"/>
</dbReference>
<dbReference type="GO" id="GO:0005634">
    <property type="term" value="C:nucleus"/>
    <property type="evidence" value="ECO:0007669"/>
    <property type="project" value="TreeGrafter"/>
</dbReference>
<feature type="domain" description="5'-3' exoribonuclease 1 D1" evidence="10">
    <location>
        <begin position="738"/>
        <end position="919"/>
    </location>
</feature>
<dbReference type="Pfam" id="PF18334">
    <property type="entry name" value="XRN1_D2_D3"/>
    <property type="match status" value="1"/>
</dbReference>
<feature type="region of interest" description="Disordered" evidence="6">
    <location>
        <begin position="1259"/>
        <end position="1305"/>
    </location>
</feature>
<dbReference type="GO" id="GO:0005737">
    <property type="term" value="C:cytoplasm"/>
    <property type="evidence" value="ECO:0007669"/>
    <property type="project" value="UniProtKB-SubCell"/>
</dbReference>
<dbReference type="Gene3D" id="3.40.50.12390">
    <property type="match status" value="2"/>
</dbReference>
<evidence type="ECO:0000313" key="12">
    <source>
        <dbReference type="EMBL" id="KAJ3119413.1"/>
    </source>
</evidence>
<dbReference type="PANTHER" id="PTHR12341:SF7">
    <property type="entry name" value="5'-3' EXORIBONUCLEASE 1"/>
    <property type="match status" value="1"/>
</dbReference>
<name>A0AAD5XBW1_9FUNG</name>
<dbReference type="Gene3D" id="1.25.40.1050">
    <property type="match status" value="1"/>
</dbReference>
<dbReference type="InterPro" id="IPR047008">
    <property type="entry name" value="XRN1_SH3_sf"/>
</dbReference>
<dbReference type="EMBL" id="JADGJH010001063">
    <property type="protein sequence ID" value="KAJ3119413.1"/>
    <property type="molecule type" value="Genomic_DNA"/>
</dbReference>
<dbReference type="Pfam" id="PF18129">
    <property type="entry name" value="SH3_12"/>
    <property type="match status" value="1"/>
</dbReference>
<dbReference type="GO" id="GO:0003723">
    <property type="term" value="F:RNA binding"/>
    <property type="evidence" value="ECO:0007669"/>
    <property type="project" value="UniProtKB-KW"/>
</dbReference>
<dbReference type="GO" id="GO:0000184">
    <property type="term" value="P:nuclear-transcribed mRNA catabolic process, nonsense-mediated decay"/>
    <property type="evidence" value="ECO:0007669"/>
    <property type="project" value="UniProtKB-KW"/>
</dbReference>
<feature type="compositionally biased region" description="Polar residues" evidence="6">
    <location>
        <begin position="1292"/>
        <end position="1305"/>
    </location>
</feature>
<dbReference type="InterPro" id="IPR004859">
    <property type="entry name" value="Xrn1_N"/>
</dbReference>
<feature type="region of interest" description="Disordered" evidence="6">
    <location>
        <begin position="1526"/>
        <end position="1597"/>
    </location>
</feature>
<keyword evidence="1 5" id="KW-0540">Nuclease</keyword>
<evidence type="ECO:0000256" key="6">
    <source>
        <dbReference type="SAM" id="MobiDB-lite"/>
    </source>
</evidence>
<evidence type="ECO:0000259" key="7">
    <source>
        <dbReference type="Pfam" id="PF03159"/>
    </source>
</evidence>
<proteinExistence type="inferred from homology"/>
<keyword evidence="5" id="KW-0694">RNA-binding</keyword>
<dbReference type="Pfam" id="PF03159">
    <property type="entry name" value="XRN_N"/>
    <property type="match status" value="1"/>
</dbReference>
<feature type="region of interest" description="Disordered" evidence="6">
    <location>
        <begin position="360"/>
        <end position="380"/>
    </location>
</feature>
<sequence length="1597" mass="179091">MGIPKFFRWISERYPLCSNLVEENKIPHPNDDNPHFRITEEQIFLAIFNYIDALFAKIKPTSVFFMAVDGVAPRAKMNQQRSRRFRTAKDAEDSRKKALAKGEELPKEKAFDSNCITPGTTFMARLSENLKYFIAKKISEDASWASITVILSGHDVPGEGEHKIMEYIRSVRASENYTPNTRHCLYGLDADLIMLGLLSHEPHFALLREEITFGGRGTAKKTLATANPDSQNFYLMHLSIFREYLDMEFNIIQESLVGFEYSLERVIDDFILLSFFVGNDFLPHLPGLHINEGALATFFKIYKDLLPSLGGYINENGEINLQRLELLLMGIGEMEREVFDMERGDSGFIESKKQEFVKGKKTLKNKRKEGSKSNSKNGDRKLPLYLSRQQKALYDKIRAFIMSPRSDESVLFFPTQTPPVDTDFIIGLSKELGLRHGVAFDPSEEISQSLQTQKLFISWEDGDLDDESDEESNEARLRILKRYDFAEVLEASDLDDMKEQEGKVEVEHEFRFWKSEYYREKLEINYNNYDELSKIVYSYIEGLQWVLLYYYRGVQSWGWFYPYHYAPKITDLQNIERFHPIKFEKGRPFLPFYQLMGVLPAASKDLIPPPFRDLMTDPGSPILDFYPTEFELDLNGKKQDWEAIVKIPFIDEVRLIRTLKAREAQLTKDEVKRNTLGHSFKFIRNPDPKAPTIHRASPSPDSFPDIPKCCALQLVFDIPSDVNLKFGLLPGNFASFHPGFPTLKTLPHTSTLGYHGVTVFQQESQRETVVVTLKSAMHIESSPTEKIALHLLKEKNIFVGWPFLHEALVVKVSDELMSYQASNGIGALVADARDILAETISGHIQDQFFDSVEKTEQMYSKRYGVITGPVEVIVTVRLLKGMILVEDGSMVKNFATDEVDVALQTVVEGREHEDPRYKEVPPPAIADEFYIGSSVFFLGPINYGGLGEVRGYSDDGDLLTVKLLAPLNEKLEQDLKFTKELARLANLDERYTSAIQICKTLKISSLALSKLTSSLFVTMTGSVRSKNGGSERANFGLNMKFEGKGKKVLGMTRKVGTVWEYSQSAIELIREYISRFPEVVKCIDRSRGSDMFADTDLFPSTTIDSRIEELKGWIKSIGVKDFEKVSLDAQALTKSYVQNIETSIDAIYAEAGIHVYGKAKTFKNIPRNYVLKPSHSPFRCGIQKFDLGDRVVNVSATGIVPLGALGTIIAIESGRVVDVVFDVTFMSGVNLDGRCSPHRGMSVYKDSLLNISNPQPLSGSTATVSAAQSRPNIPDRVPGKPLMNSSEKERQVNTSSAAKPKTQNLPEKRGIVTTGIESKDTEVRAIGNSRTVWSESGSNVHSAIKNQSTSEIIAKDQRHQILKNNAHVQNSATPANKPPATVSETAKIDELTQSLKSMLSIGSNSALVSNTVAITGSSSQDAIVQQQQPTSQDISQQILASMASVSQTIPRWDQKAFVSPPQQMQQYYGGAYNPNYQVSQGPGVTYIPPNHSGNYEVPNPQHFGQQQNYYLIPQIPVAQSEIQYGNSNSGLQNHQSFKPQYNTPGGYYNQQQFQVNVSGNTRGGRSKGNRGGRGAQHNRPQGSGSGGATDRNKSTDA</sequence>
<reference evidence="12" key="1">
    <citation type="submission" date="2020-05" db="EMBL/GenBank/DDBJ databases">
        <title>Phylogenomic resolution of chytrid fungi.</title>
        <authorList>
            <person name="Stajich J.E."/>
            <person name="Amses K."/>
            <person name="Simmons R."/>
            <person name="Seto K."/>
            <person name="Myers J."/>
            <person name="Bonds A."/>
            <person name="Quandt C.A."/>
            <person name="Barry K."/>
            <person name="Liu P."/>
            <person name="Grigoriev I."/>
            <person name="Longcore J.E."/>
            <person name="James T.Y."/>
        </authorList>
    </citation>
    <scope>NUCLEOTIDE SEQUENCE</scope>
    <source>
        <strain evidence="12">JEL0513</strain>
    </source>
</reference>
<comment type="subcellular location">
    <subcellularLocation>
        <location evidence="5">Cytoplasm</location>
    </subcellularLocation>
</comment>
<gene>
    <name evidence="12" type="ORF">HK100_000328</name>
</gene>
<dbReference type="Pfam" id="PF17846">
    <property type="entry name" value="XRN_M"/>
    <property type="match status" value="1"/>
</dbReference>
<evidence type="ECO:0000259" key="10">
    <source>
        <dbReference type="Pfam" id="PF18332"/>
    </source>
</evidence>
<protein>
    <recommendedName>
        <fullName evidence="5">5'-3' exoribonuclease 1</fullName>
        <ecNumber evidence="5">3.1.13.-</ecNumber>
    </recommendedName>
</protein>
<dbReference type="Proteomes" id="UP001211907">
    <property type="component" value="Unassembled WGS sequence"/>
</dbReference>
<dbReference type="InterPro" id="IPR047007">
    <property type="entry name" value="XRN1_D1_sf"/>
</dbReference>
<keyword evidence="5" id="KW-0866">Nonsense-mediated mRNA decay</keyword>
<dbReference type="Gene3D" id="2.30.30.750">
    <property type="match status" value="1"/>
</dbReference>
<dbReference type="GO" id="GO:0004534">
    <property type="term" value="F:5'-3' RNA exonuclease activity"/>
    <property type="evidence" value="ECO:0007669"/>
    <property type="project" value="UniProtKB-ARBA"/>
</dbReference>
<comment type="similarity">
    <text evidence="4 5">Belongs to the 5'-3' exonuclease family.</text>
</comment>
<keyword evidence="3 5" id="KW-0269">Exonuclease</keyword>
<keyword evidence="13" id="KW-1185">Reference proteome</keyword>
<evidence type="ECO:0000259" key="9">
    <source>
        <dbReference type="Pfam" id="PF18129"/>
    </source>
</evidence>
<evidence type="ECO:0000256" key="2">
    <source>
        <dbReference type="ARBA" id="ARBA00022801"/>
    </source>
</evidence>
<evidence type="ECO:0000256" key="5">
    <source>
        <dbReference type="PIRNR" id="PIRNR006743"/>
    </source>
</evidence>
<comment type="function">
    <text evidence="5">Multifunctional protein that exhibits several independent functions at different levels of the cellular processes. 5'-3' exonuclease component of the nonsense-mediated mRNA decay (NMD) which is a highly conserved mRNA degradation pathway, an RNA surveillance system whose role is to identify and rid cells of mRNA with premature termination codons and thus prevents accumulation of potentially harmful truncated proteins.</text>
</comment>
<evidence type="ECO:0000313" key="13">
    <source>
        <dbReference type="Proteomes" id="UP001211907"/>
    </source>
</evidence>
<evidence type="ECO:0000259" key="11">
    <source>
        <dbReference type="Pfam" id="PF18334"/>
    </source>
</evidence>
<comment type="caution">
    <text evidence="12">The sequence shown here is derived from an EMBL/GenBank/DDBJ whole genome shotgun (WGS) entry which is preliminary data.</text>
</comment>
<dbReference type="InterPro" id="IPR041385">
    <property type="entry name" value="SH3_12"/>
</dbReference>
<evidence type="ECO:0000256" key="1">
    <source>
        <dbReference type="ARBA" id="ARBA00022722"/>
    </source>
</evidence>
<dbReference type="Gene3D" id="2.170.260.40">
    <property type="match status" value="1"/>
</dbReference>
<dbReference type="InterPro" id="IPR014722">
    <property type="entry name" value="Rib_uL2_dom2"/>
</dbReference>